<proteinExistence type="inferred from homology"/>
<keyword evidence="2" id="KW-0378">Hydrolase</keyword>
<evidence type="ECO:0000313" key="6">
    <source>
        <dbReference type="EMBL" id="SFC74308.1"/>
    </source>
</evidence>
<dbReference type="Gene3D" id="2.60.40.1760">
    <property type="entry name" value="glycosyl hydrolase (family 31)"/>
    <property type="match status" value="1"/>
</dbReference>
<dbReference type="OrthoDB" id="176168at2"/>
<evidence type="ECO:0000259" key="4">
    <source>
        <dbReference type="Pfam" id="PF17137"/>
    </source>
</evidence>
<dbReference type="InterPro" id="IPR013780">
    <property type="entry name" value="Glyco_hydro_b"/>
</dbReference>
<dbReference type="SUPFAM" id="SSF51011">
    <property type="entry name" value="Glycosyl hydrolase domain"/>
    <property type="match status" value="1"/>
</dbReference>
<dbReference type="InterPro" id="IPR051816">
    <property type="entry name" value="Glycosyl_Hydrolase_31"/>
</dbReference>
<dbReference type="AlphaFoldDB" id="A0A1I1LTN9"/>
<dbReference type="GO" id="GO:0004553">
    <property type="term" value="F:hydrolase activity, hydrolyzing O-glycosyl compounds"/>
    <property type="evidence" value="ECO:0007669"/>
    <property type="project" value="InterPro"/>
</dbReference>
<comment type="similarity">
    <text evidence="1 2">Belongs to the glycosyl hydrolase 31 family.</text>
</comment>
<dbReference type="EMBL" id="FOLE01000009">
    <property type="protein sequence ID" value="SFC74308.1"/>
    <property type="molecule type" value="Genomic_DNA"/>
</dbReference>
<feature type="domain" description="Glycosyl hydrolase family 31 C-terminal" evidence="5">
    <location>
        <begin position="623"/>
        <end position="713"/>
    </location>
</feature>
<organism evidence="6 7">
    <name type="scientific">Flexibacter flexilis DSM 6793</name>
    <dbReference type="NCBI Taxonomy" id="927664"/>
    <lineage>
        <taxon>Bacteria</taxon>
        <taxon>Pseudomonadati</taxon>
        <taxon>Bacteroidota</taxon>
        <taxon>Cytophagia</taxon>
        <taxon>Cytophagales</taxon>
        <taxon>Flexibacteraceae</taxon>
        <taxon>Flexibacter</taxon>
    </lineage>
</organism>
<dbReference type="InterPro" id="IPR048395">
    <property type="entry name" value="Glyco_hydro_31_C"/>
</dbReference>
<sequence>MPKTPNFNWLSAAAFAFVLASCGHESSKVEHLTFASGTDSLFVEVLDDDLLHVQYKSAQADKQSAKLAPSDVIFKRDYKGATAFTKTENGFETKDLKIEINPKTLAMKVLDKTKNNVELTTFSPLNLSSDTLRGLVAHKPTDDFRAFGLGQQFSKEGSVEFNYNGRKRESGKFGNEMMGFNWGANGNTQIPVLYAQNGATYENYALFLDNKFKQTWDFTPKEEWNVQMYGGEVCFYFMSGADLLDLRKDYMELTGNALVPPKKMFGLWVSEYGYDDWKELESKLATMRENKFPLDGFVLDLQWFGGIVMWKDSTKMGRLAWDPVHFPNPKQKLDSLEKADGVGVMNIEEVYVGRLLPEYEQYAKEGILVKDSAKTDSYIFKKEWWGAGGMIDYTNPKAGEYIHQNKRLAFINDGVLGHWTDLGEPENYRANAQYHRGSHKEVSNLWNFYWIESIYKGYTQAKTPQRPFIMSRSGSAGIQRFGAAMWSGDISSRLTSLAAHAANQANMSFSGIDYYGADLGGFHRNLEGNESMETYKNMSLGSPLVNPKAAAILKDLYTRWYAYGMLFDIPGRPHVSNVDSKEPRETAPDRVGDMASNLANTRMRYELVPYTYSLAHKAHRTAEPVVPPLVLYYQTDKNVLNLGDHKLLGRDLLGVMSTEYFAKDRDVYLPAGAWYDWYTGERLDSKGQTYADVPLYRDGVLRLPLYAREGAIIPMAVVDENTLNVFGRTKTGKTHNELVLKVFPSEKATDFTLYEDDGKTIDYQNNKVREVKISQQKTASSLEVTVAAAKGAYSPDEKRNTILKVVSSAPKTVTLNGKALNKLASVQALEAAAEGWAADGKTIVVKTAATAVSTAQAFKCSF</sequence>
<reference evidence="6 7" key="1">
    <citation type="submission" date="2016-10" db="EMBL/GenBank/DDBJ databases">
        <authorList>
            <person name="de Groot N.N."/>
        </authorList>
    </citation>
    <scope>NUCLEOTIDE SEQUENCE [LARGE SCALE GENOMIC DNA]</scope>
    <source>
        <strain evidence="6 7">DSM 6793</strain>
    </source>
</reference>
<evidence type="ECO:0000256" key="1">
    <source>
        <dbReference type="ARBA" id="ARBA00007806"/>
    </source>
</evidence>
<evidence type="ECO:0000313" key="7">
    <source>
        <dbReference type="Proteomes" id="UP000199514"/>
    </source>
</evidence>
<dbReference type="SUPFAM" id="SSF74650">
    <property type="entry name" value="Galactose mutarotase-like"/>
    <property type="match status" value="1"/>
</dbReference>
<dbReference type="Gene3D" id="3.20.20.80">
    <property type="entry name" value="Glycosidases"/>
    <property type="match status" value="1"/>
</dbReference>
<dbReference type="GO" id="GO:0030246">
    <property type="term" value="F:carbohydrate binding"/>
    <property type="evidence" value="ECO:0007669"/>
    <property type="project" value="InterPro"/>
</dbReference>
<dbReference type="Gene3D" id="2.60.40.1180">
    <property type="entry name" value="Golgi alpha-mannosidase II"/>
    <property type="match status" value="2"/>
</dbReference>
<dbReference type="InterPro" id="IPR000322">
    <property type="entry name" value="Glyco_hydro_31_TIM"/>
</dbReference>
<evidence type="ECO:0000259" key="3">
    <source>
        <dbReference type="Pfam" id="PF01055"/>
    </source>
</evidence>
<evidence type="ECO:0000256" key="2">
    <source>
        <dbReference type="RuleBase" id="RU361185"/>
    </source>
</evidence>
<gene>
    <name evidence="6" type="ORF">SAMN05421780_10945</name>
</gene>
<dbReference type="PANTHER" id="PTHR43863">
    <property type="entry name" value="HYDROLASE, PUTATIVE (AFU_ORTHOLOGUE AFUA_1G03140)-RELATED"/>
    <property type="match status" value="1"/>
</dbReference>
<dbReference type="Proteomes" id="UP000199514">
    <property type="component" value="Unassembled WGS sequence"/>
</dbReference>
<keyword evidence="2" id="KW-0326">Glycosidase</keyword>
<protein>
    <submittedName>
        <fullName evidence="6">Alpha-glucosidase</fullName>
    </submittedName>
</protein>
<evidence type="ECO:0000259" key="5">
    <source>
        <dbReference type="Pfam" id="PF21365"/>
    </source>
</evidence>
<dbReference type="InterPro" id="IPR017853">
    <property type="entry name" value="GH"/>
</dbReference>
<accession>A0A1I1LTN9</accession>
<feature type="domain" description="Glycoside hydrolase family 31 TIM barrel" evidence="3">
    <location>
        <begin position="259"/>
        <end position="614"/>
    </location>
</feature>
<feature type="domain" description="DUF5110" evidence="4">
    <location>
        <begin position="737"/>
        <end position="806"/>
    </location>
</feature>
<dbReference type="Pfam" id="PF17137">
    <property type="entry name" value="DUF5110"/>
    <property type="match status" value="1"/>
</dbReference>
<dbReference type="Pfam" id="PF01055">
    <property type="entry name" value="Glyco_hydro_31_2nd"/>
    <property type="match status" value="1"/>
</dbReference>
<dbReference type="RefSeq" id="WP_091514454.1">
    <property type="nucleotide sequence ID" value="NZ_FOLE01000009.1"/>
</dbReference>
<dbReference type="SUPFAM" id="SSF51445">
    <property type="entry name" value="(Trans)glycosidases"/>
    <property type="match status" value="1"/>
</dbReference>
<dbReference type="PROSITE" id="PS51257">
    <property type="entry name" value="PROKAR_LIPOPROTEIN"/>
    <property type="match status" value="1"/>
</dbReference>
<dbReference type="PANTHER" id="PTHR43863:SF2">
    <property type="entry name" value="MALTASE-GLUCOAMYLASE"/>
    <property type="match status" value="1"/>
</dbReference>
<dbReference type="Pfam" id="PF21365">
    <property type="entry name" value="Glyco_hydro_31_3rd"/>
    <property type="match status" value="1"/>
</dbReference>
<dbReference type="GO" id="GO:0005975">
    <property type="term" value="P:carbohydrate metabolic process"/>
    <property type="evidence" value="ECO:0007669"/>
    <property type="project" value="InterPro"/>
</dbReference>
<dbReference type="CDD" id="cd14752">
    <property type="entry name" value="GH31_N"/>
    <property type="match status" value="1"/>
</dbReference>
<dbReference type="InterPro" id="IPR033403">
    <property type="entry name" value="DUF5110"/>
</dbReference>
<dbReference type="InterPro" id="IPR011013">
    <property type="entry name" value="Gal_mutarotase_sf_dom"/>
</dbReference>
<keyword evidence="7" id="KW-1185">Reference proteome</keyword>
<name>A0A1I1LTN9_9BACT</name>
<dbReference type="STRING" id="927664.SAMN05421780_10945"/>